<protein>
    <submittedName>
        <fullName evidence="3">Glycine/D-amino acid oxidase</fullName>
    </submittedName>
</protein>
<dbReference type="Gene3D" id="3.50.50.60">
    <property type="entry name" value="FAD/NAD(P)-binding domain"/>
    <property type="match status" value="1"/>
</dbReference>
<reference evidence="4" key="1">
    <citation type="submission" date="2016-10" db="EMBL/GenBank/DDBJ databases">
        <authorList>
            <person name="Varghese N."/>
            <person name="Submissions S."/>
        </authorList>
    </citation>
    <scope>NUCLEOTIDE SEQUENCE [LARGE SCALE GENOMIC DNA]</scope>
    <source>
        <strain evidence="4">LMG 24000</strain>
    </source>
</reference>
<proteinExistence type="predicted"/>
<evidence type="ECO:0000259" key="2">
    <source>
        <dbReference type="Pfam" id="PF01266"/>
    </source>
</evidence>
<feature type="domain" description="FAD dependent oxidoreductase" evidence="2">
    <location>
        <begin position="43"/>
        <end position="397"/>
    </location>
</feature>
<dbReference type="STRING" id="83784.SAMN05192564_102624"/>
<gene>
    <name evidence="3" type="ORF">SAMN05192564_102624</name>
</gene>
<dbReference type="GO" id="GO:0005737">
    <property type="term" value="C:cytoplasm"/>
    <property type="evidence" value="ECO:0007669"/>
    <property type="project" value="TreeGrafter"/>
</dbReference>
<dbReference type="Proteomes" id="UP000198638">
    <property type="component" value="Unassembled WGS sequence"/>
</dbReference>
<dbReference type="AlphaFoldDB" id="A0A1H4D1R3"/>
<dbReference type="Gene3D" id="3.30.9.10">
    <property type="entry name" value="D-Amino Acid Oxidase, subunit A, domain 2"/>
    <property type="match status" value="1"/>
</dbReference>
<name>A0A1H4D1R3_9BURK</name>
<sequence>MSQQPFNPTMTNTIFASEFKSEPVWWEAARPFDHQDAIPEKVDLVVVGSGFCGLSAGIRALELGQSALVVDAGPIGGMASCRSGAMLSSGQKFLLNGSFRDLDSAHLSMLSRIHSDAFRLVRSFAEDDAMDMDFQQSGRLFLASSSEASLTFREQARILHERAGVTTSVLSRDELQTEIGTTHYHGGLLVKEFGGIHPSKFAIALAKKFQALGGKLISRNRVLGVGKIAGGTFRVLSEKGELLASNVLFATNGYSDNALAPLRRRVAPVASYIVATERMPRSLMDEVMPHRRMYSDTKRNLWYFRPSPEGDRILFGARPRAWVRDTREAAVFLQRFLTQVFPQLASVKISHCWTGNVAMTNDHLQHIGSFGGVHYAVGCNGSGAAIMPYLGRLAVDRMLGVEKSPSLLEQLTFKKYPPYGKTPWFVPLGVLGLGMLDWIDEKSQSVW</sequence>
<evidence type="ECO:0000256" key="1">
    <source>
        <dbReference type="ARBA" id="ARBA00023002"/>
    </source>
</evidence>
<dbReference type="EMBL" id="FNRQ01000002">
    <property type="protein sequence ID" value="SEA66723.1"/>
    <property type="molecule type" value="Genomic_DNA"/>
</dbReference>
<evidence type="ECO:0000313" key="3">
    <source>
        <dbReference type="EMBL" id="SEA66723.1"/>
    </source>
</evidence>
<dbReference type="SUPFAM" id="SSF51905">
    <property type="entry name" value="FAD/NAD(P)-binding domain"/>
    <property type="match status" value="1"/>
</dbReference>
<dbReference type="Pfam" id="PF01266">
    <property type="entry name" value="DAO"/>
    <property type="match status" value="1"/>
</dbReference>
<dbReference type="GO" id="GO:0016491">
    <property type="term" value="F:oxidoreductase activity"/>
    <property type="evidence" value="ECO:0007669"/>
    <property type="project" value="UniProtKB-KW"/>
</dbReference>
<organism evidence="3 4">
    <name type="scientific">Paraburkholderia sartisoli</name>
    <dbReference type="NCBI Taxonomy" id="83784"/>
    <lineage>
        <taxon>Bacteria</taxon>
        <taxon>Pseudomonadati</taxon>
        <taxon>Pseudomonadota</taxon>
        <taxon>Betaproteobacteria</taxon>
        <taxon>Burkholderiales</taxon>
        <taxon>Burkholderiaceae</taxon>
        <taxon>Paraburkholderia</taxon>
    </lineage>
</organism>
<dbReference type="InterPro" id="IPR036188">
    <property type="entry name" value="FAD/NAD-bd_sf"/>
</dbReference>
<evidence type="ECO:0000313" key="4">
    <source>
        <dbReference type="Proteomes" id="UP000198638"/>
    </source>
</evidence>
<accession>A0A1H4D1R3</accession>
<dbReference type="PANTHER" id="PTHR13847">
    <property type="entry name" value="SARCOSINE DEHYDROGENASE-RELATED"/>
    <property type="match status" value="1"/>
</dbReference>
<keyword evidence="1" id="KW-0560">Oxidoreductase</keyword>
<dbReference type="InterPro" id="IPR006076">
    <property type="entry name" value="FAD-dep_OxRdtase"/>
</dbReference>
<dbReference type="PANTHER" id="PTHR13847:SF281">
    <property type="entry name" value="FAD DEPENDENT OXIDOREDUCTASE DOMAIN-CONTAINING PROTEIN"/>
    <property type="match status" value="1"/>
</dbReference>
<keyword evidence="4" id="KW-1185">Reference proteome</keyword>